<evidence type="ECO:0000313" key="1">
    <source>
        <dbReference type="EMBL" id="ENZ08068.1"/>
    </source>
</evidence>
<dbReference type="HOGENOM" id="CLU_089645_2_0_9"/>
<gene>
    <name evidence="1" type="ORF">HMPREF1090_05061</name>
</gene>
<sequence length="204" mass="23737">MYGKTLYGRSQYSQESSSSTVPEEYFVDLARYAPPFLAEIREMAEIYRTQGYEVGQLQHDLEDLIDQCYIVTATWGLPRWEQMFGVATNMSLTYEQRREILMAKLRGQGTTTRKMIEDTAAAFSGGEVKVIEDNPSHLFIIRFIGIKGIPRNMQAFVSMLEDIKPAHLAYRFEYRYTTWNELKPYTWNHLGGMTWDDVRTLKEA</sequence>
<dbReference type="PATRIC" id="fig|999408.3.peg.5447"/>
<protein>
    <recommendedName>
        <fullName evidence="3">DUF2313 domain-containing protein</fullName>
    </recommendedName>
</protein>
<comment type="caution">
    <text evidence="1">The sequence shown here is derived from an EMBL/GenBank/DDBJ whole genome shotgun (WGS) entry which is preliminary data.</text>
</comment>
<proteinExistence type="predicted"/>
<dbReference type="EMBL" id="AGYR01000064">
    <property type="protein sequence ID" value="ENZ08068.1"/>
    <property type="molecule type" value="Genomic_DNA"/>
</dbReference>
<dbReference type="Pfam" id="PF10076">
    <property type="entry name" value="Phage_Mu_Gp48"/>
    <property type="match status" value="1"/>
</dbReference>
<dbReference type="RefSeq" id="WP_002594584.1">
    <property type="nucleotide sequence ID" value="NZ_KB850991.1"/>
</dbReference>
<reference evidence="1 2" key="1">
    <citation type="submission" date="2013-01" db="EMBL/GenBank/DDBJ databases">
        <title>The Genome Sequence of Clostridium clostridioforme 90A8.</title>
        <authorList>
            <consortium name="The Broad Institute Genome Sequencing Platform"/>
            <person name="Earl A."/>
            <person name="Ward D."/>
            <person name="Feldgarden M."/>
            <person name="Gevers D."/>
            <person name="Courvalin P."/>
            <person name="Lambert T."/>
            <person name="Walker B."/>
            <person name="Young S.K."/>
            <person name="Zeng Q."/>
            <person name="Gargeya S."/>
            <person name="Fitzgerald M."/>
            <person name="Haas B."/>
            <person name="Abouelleil A."/>
            <person name="Alvarado L."/>
            <person name="Arachchi H.M."/>
            <person name="Berlin A.M."/>
            <person name="Chapman S.B."/>
            <person name="Dewar J."/>
            <person name="Goldberg J."/>
            <person name="Griggs A."/>
            <person name="Gujja S."/>
            <person name="Hansen M."/>
            <person name="Howarth C."/>
            <person name="Imamovic A."/>
            <person name="Larimer J."/>
            <person name="McCowan C."/>
            <person name="Murphy C."/>
            <person name="Neiman D."/>
            <person name="Pearson M."/>
            <person name="Priest M."/>
            <person name="Roberts A."/>
            <person name="Saif S."/>
            <person name="Shea T."/>
            <person name="Sisk P."/>
            <person name="Sykes S."/>
            <person name="Wortman J."/>
            <person name="Nusbaum C."/>
            <person name="Birren B."/>
        </authorList>
    </citation>
    <scope>NUCLEOTIDE SEQUENCE [LARGE SCALE GENOMIC DNA]</scope>
    <source>
        <strain evidence="1 2">90A8</strain>
    </source>
</reference>
<dbReference type="AlphaFoldDB" id="A0A0E2H2Y1"/>
<organism evidence="1 2">
    <name type="scientific">[Clostridium] clostridioforme 90A8</name>
    <dbReference type="NCBI Taxonomy" id="999408"/>
    <lineage>
        <taxon>Bacteria</taxon>
        <taxon>Bacillati</taxon>
        <taxon>Bacillota</taxon>
        <taxon>Clostridia</taxon>
        <taxon>Lachnospirales</taxon>
        <taxon>Lachnospiraceae</taxon>
        <taxon>Enterocloster</taxon>
    </lineage>
</organism>
<evidence type="ECO:0008006" key="3">
    <source>
        <dbReference type="Google" id="ProtNLM"/>
    </source>
</evidence>
<name>A0A0E2H2Y1_9FIRM</name>
<accession>A0A0E2H2Y1</accession>
<dbReference type="Proteomes" id="UP000013085">
    <property type="component" value="Unassembled WGS sequence"/>
</dbReference>
<evidence type="ECO:0000313" key="2">
    <source>
        <dbReference type="Proteomes" id="UP000013085"/>
    </source>
</evidence>
<dbReference type="InterPro" id="IPR018755">
    <property type="entry name" value="Phage_Mu_Gp48"/>
</dbReference>